<protein>
    <submittedName>
        <fullName evidence="1">Uncharacterized protein</fullName>
    </submittedName>
</protein>
<sequence>MKNSCAGKFPVACRCHLHASVKNSGAREIKRSSGVAGAQRKKVTLNLAVSMPFDDVFDRACTKMDLEPNDAELGYKFEGQLKGDLCNELSTADDLEDLFKKAIHKEERKRTKDVEVNIYNLNAPTLTPAAAKKHKATVGDDEPSGAFIDCTAKLFELKESLSCQKHDRRFCYVSPLTTDHVQVGDNDLSLWARKMMLGEASKDTPPNCLSFDHRPTKKARTNSKANGSHIEINNYMPGTNNPLTDHAGQRLTNTNIPPKPLDTHPIDNGEDDFIAFPSIGEALATLDRLSPQDEWLLYKTGLHQYGLENVDDGENANATFLDAEINMPLHLIPRFQYHCSRMANRARKGKGRQLSVQVKVEGGDTVKVEGSDENNPISI</sequence>
<dbReference type="STRING" id="436010.A0A166G332"/>
<gene>
    <name evidence="1" type="ORF">FIBSPDRAFT_894335</name>
</gene>
<accession>A0A166G332</accession>
<dbReference type="OrthoDB" id="3059558at2759"/>
<proteinExistence type="predicted"/>
<organism evidence="1 2">
    <name type="scientific">Athelia psychrophila</name>
    <dbReference type="NCBI Taxonomy" id="1759441"/>
    <lineage>
        <taxon>Eukaryota</taxon>
        <taxon>Fungi</taxon>
        <taxon>Dikarya</taxon>
        <taxon>Basidiomycota</taxon>
        <taxon>Agaricomycotina</taxon>
        <taxon>Agaricomycetes</taxon>
        <taxon>Agaricomycetidae</taxon>
        <taxon>Atheliales</taxon>
        <taxon>Atheliaceae</taxon>
        <taxon>Athelia</taxon>
    </lineage>
</organism>
<reference evidence="1 2" key="1">
    <citation type="journal article" date="2016" name="Mol. Biol. Evol.">
        <title>Comparative Genomics of Early-Diverging Mushroom-Forming Fungi Provides Insights into the Origins of Lignocellulose Decay Capabilities.</title>
        <authorList>
            <person name="Nagy L.G."/>
            <person name="Riley R."/>
            <person name="Tritt A."/>
            <person name="Adam C."/>
            <person name="Daum C."/>
            <person name="Floudas D."/>
            <person name="Sun H."/>
            <person name="Yadav J.S."/>
            <person name="Pangilinan J."/>
            <person name="Larsson K.H."/>
            <person name="Matsuura K."/>
            <person name="Barry K."/>
            <person name="Labutti K."/>
            <person name="Kuo R."/>
            <person name="Ohm R.A."/>
            <person name="Bhattacharya S.S."/>
            <person name="Shirouzu T."/>
            <person name="Yoshinaga Y."/>
            <person name="Martin F.M."/>
            <person name="Grigoriev I.V."/>
            <person name="Hibbett D.S."/>
        </authorList>
    </citation>
    <scope>NUCLEOTIDE SEQUENCE [LARGE SCALE GENOMIC DNA]</scope>
    <source>
        <strain evidence="1 2">CBS 109695</strain>
    </source>
</reference>
<evidence type="ECO:0000313" key="1">
    <source>
        <dbReference type="EMBL" id="KZP17421.1"/>
    </source>
</evidence>
<name>A0A166G332_9AGAM</name>
<evidence type="ECO:0000313" key="2">
    <source>
        <dbReference type="Proteomes" id="UP000076532"/>
    </source>
</evidence>
<keyword evidence="2" id="KW-1185">Reference proteome</keyword>
<dbReference type="Proteomes" id="UP000076532">
    <property type="component" value="Unassembled WGS sequence"/>
</dbReference>
<dbReference type="AlphaFoldDB" id="A0A166G332"/>
<dbReference type="EMBL" id="KV417583">
    <property type="protein sequence ID" value="KZP17421.1"/>
    <property type="molecule type" value="Genomic_DNA"/>
</dbReference>